<dbReference type="InterPro" id="IPR038222">
    <property type="entry name" value="DHHA2_dom_sf"/>
</dbReference>
<dbReference type="SMART" id="SM01131">
    <property type="entry name" value="DHHA2"/>
    <property type="match status" value="1"/>
</dbReference>
<comment type="similarity">
    <text evidence="2">Belongs to the PPase class C family. Prune subfamily.</text>
</comment>
<keyword evidence="5" id="KW-0464">Manganese</keyword>
<dbReference type="OMA" id="RTEVAYM"/>
<dbReference type="InterPro" id="IPR038763">
    <property type="entry name" value="DHH_sf"/>
</dbReference>
<keyword evidence="3" id="KW-0479">Metal-binding</keyword>
<accession>R7UVU7</accession>
<evidence type="ECO:0000256" key="4">
    <source>
        <dbReference type="ARBA" id="ARBA00022801"/>
    </source>
</evidence>
<dbReference type="GO" id="GO:0005737">
    <property type="term" value="C:cytoplasm"/>
    <property type="evidence" value="ECO:0007669"/>
    <property type="project" value="InterPro"/>
</dbReference>
<dbReference type="Proteomes" id="UP000014760">
    <property type="component" value="Unassembled WGS sequence"/>
</dbReference>
<dbReference type="HOGENOM" id="CLU_019358_0_0_1"/>
<dbReference type="Gene3D" id="3.90.1640.10">
    <property type="entry name" value="inorganic pyrophosphatase (n-terminal core)"/>
    <property type="match status" value="1"/>
</dbReference>
<dbReference type="STRING" id="283909.R7UVU7"/>
<dbReference type="GO" id="GO:0004309">
    <property type="term" value="F:exopolyphosphatase activity"/>
    <property type="evidence" value="ECO:0007669"/>
    <property type="project" value="TreeGrafter"/>
</dbReference>
<dbReference type="InterPro" id="IPR004097">
    <property type="entry name" value="DHHA2"/>
</dbReference>
<dbReference type="AlphaFoldDB" id="R7UVU7"/>
<proteinExistence type="inferred from homology"/>
<sequence length="379" mass="42409">MEEFLHNSKQILESNDFTAVHIILGNEACDLDSAVSAVVYAFFLNKIHDGEFFLPVLDVPSSDFQLKTETVFAFGEHGITRELLTFCNQVKLAEWTTEKDVKITLVDHNVLKESYKGYEPLVVEVIDHHVLEREPSDSCEVTVEMVGSCTTLIAEKIFANTEFEMTDEVAELLYGTILVDTVCLAESSGRVTPKDSAMIDKIEAKLPQRDRKTTFNAIIAAKNDISALSTNDLLRKDLKILKTDELTIAFCSLPCHINDFLARENVDADLMTFEEKQEASAVILMCLIVDEKEEAQRQIAVHSRDAPLVQKIVTFLCLQTEFALSSLAPHSAPPLAPSSSSSHTYSSLSSLQTFLTCPKISRKKVLPSVKKFFREQYCQ</sequence>
<dbReference type="EMBL" id="AMQN01005955">
    <property type="status" value="NOT_ANNOTATED_CDS"/>
    <property type="molecule type" value="Genomic_DNA"/>
</dbReference>
<organism evidence="7">
    <name type="scientific">Capitella teleta</name>
    <name type="common">Polychaete worm</name>
    <dbReference type="NCBI Taxonomy" id="283909"/>
    <lineage>
        <taxon>Eukaryota</taxon>
        <taxon>Metazoa</taxon>
        <taxon>Spiralia</taxon>
        <taxon>Lophotrochozoa</taxon>
        <taxon>Annelida</taxon>
        <taxon>Polychaeta</taxon>
        <taxon>Sedentaria</taxon>
        <taxon>Scolecida</taxon>
        <taxon>Capitellidae</taxon>
        <taxon>Capitella</taxon>
    </lineage>
</organism>
<reference evidence="9" key="1">
    <citation type="submission" date="2012-12" db="EMBL/GenBank/DDBJ databases">
        <authorList>
            <person name="Hellsten U."/>
            <person name="Grimwood J."/>
            <person name="Chapman J.A."/>
            <person name="Shapiro H."/>
            <person name="Aerts A."/>
            <person name="Otillar R.P."/>
            <person name="Terry A.Y."/>
            <person name="Boore J.L."/>
            <person name="Simakov O."/>
            <person name="Marletaz F."/>
            <person name="Cho S.-J."/>
            <person name="Edsinger-Gonzales E."/>
            <person name="Havlak P."/>
            <person name="Kuo D.-H."/>
            <person name="Larsson T."/>
            <person name="Lv J."/>
            <person name="Arendt D."/>
            <person name="Savage R."/>
            <person name="Osoegawa K."/>
            <person name="de Jong P."/>
            <person name="Lindberg D.R."/>
            <person name="Seaver E.C."/>
            <person name="Weisblat D.A."/>
            <person name="Putnam N.H."/>
            <person name="Grigoriev I.V."/>
            <person name="Rokhsar D.S."/>
        </authorList>
    </citation>
    <scope>NUCLEOTIDE SEQUENCE</scope>
    <source>
        <strain evidence="9">I ESC-2004</strain>
    </source>
</reference>
<evidence type="ECO:0000313" key="9">
    <source>
        <dbReference type="Proteomes" id="UP000014760"/>
    </source>
</evidence>
<dbReference type="GO" id="GO:0046872">
    <property type="term" value="F:metal ion binding"/>
    <property type="evidence" value="ECO:0007669"/>
    <property type="project" value="UniProtKB-KW"/>
</dbReference>
<comment type="cofactor">
    <cofactor evidence="1">
        <name>Mn(2+)</name>
        <dbReference type="ChEBI" id="CHEBI:29035"/>
    </cofactor>
</comment>
<evidence type="ECO:0000313" key="7">
    <source>
        <dbReference type="EMBL" id="ELU10738.1"/>
    </source>
</evidence>
<evidence type="ECO:0000256" key="5">
    <source>
        <dbReference type="ARBA" id="ARBA00023211"/>
    </source>
</evidence>
<evidence type="ECO:0000256" key="1">
    <source>
        <dbReference type="ARBA" id="ARBA00001936"/>
    </source>
</evidence>
<evidence type="ECO:0000256" key="3">
    <source>
        <dbReference type="ARBA" id="ARBA00022723"/>
    </source>
</evidence>
<dbReference type="OrthoDB" id="19923at2759"/>
<keyword evidence="9" id="KW-1185">Reference proteome</keyword>
<dbReference type="Pfam" id="PF01368">
    <property type="entry name" value="DHH"/>
    <property type="match status" value="1"/>
</dbReference>
<dbReference type="PANTHER" id="PTHR12112">
    <property type="entry name" value="BNIP - RELATED"/>
    <property type="match status" value="1"/>
</dbReference>
<keyword evidence="4" id="KW-0378">Hydrolase</keyword>
<name>R7UVU7_CAPTE</name>
<dbReference type="FunCoup" id="R7UVU7">
    <property type="interactions" value="300"/>
</dbReference>
<dbReference type="EMBL" id="KB297235">
    <property type="protein sequence ID" value="ELU10738.1"/>
    <property type="molecule type" value="Genomic_DNA"/>
</dbReference>
<dbReference type="Pfam" id="PF02833">
    <property type="entry name" value="DHHA2"/>
    <property type="match status" value="1"/>
</dbReference>
<protein>
    <recommendedName>
        <fullName evidence="6">DHHA2 domain-containing protein</fullName>
    </recommendedName>
</protein>
<reference evidence="8" key="3">
    <citation type="submission" date="2015-06" db="UniProtKB">
        <authorList>
            <consortium name="EnsemblMetazoa"/>
        </authorList>
    </citation>
    <scope>IDENTIFICATION</scope>
</reference>
<evidence type="ECO:0000259" key="6">
    <source>
        <dbReference type="SMART" id="SM01131"/>
    </source>
</evidence>
<dbReference type="EnsemblMetazoa" id="CapteT167402">
    <property type="protein sequence ID" value="CapteP167402"/>
    <property type="gene ID" value="CapteG167402"/>
</dbReference>
<gene>
    <name evidence="7" type="ORF">CAPTEDRAFT_167402</name>
</gene>
<feature type="domain" description="DHHA2" evidence="6">
    <location>
        <begin position="215"/>
        <end position="373"/>
    </location>
</feature>
<dbReference type="SUPFAM" id="SSF64182">
    <property type="entry name" value="DHH phosphoesterases"/>
    <property type="match status" value="1"/>
</dbReference>
<reference evidence="7 9" key="2">
    <citation type="journal article" date="2013" name="Nature">
        <title>Insights into bilaterian evolution from three spiralian genomes.</title>
        <authorList>
            <person name="Simakov O."/>
            <person name="Marletaz F."/>
            <person name="Cho S.J."/>
            <person name="Edsinger-Gonzales E."/>
            <person name="Havlak P."/>
            <person name="Hellsten U."/>
            <person name="Kuo D.H."/>
            <person name="Larsson T."/>
            <person name="Lv J."/>
            <person name="Arendt D."/>
            <person name="Savage R."/>
            <person name="Osoegawa K."/>
            <person name="de Jong P."/>
            <person name="Grimwood J."/>
            <person name="Chapman J.A."/>
            <person name="Shapiro H."/>
            <person name="Aerts A."/>
            <person name="Otillar R.P."/>
            <person name="Terry A.Y."/>
            <person name="Boore J.L."/>
            <person name="Grigoriev I.V."/>
            <person name="Lindberg D.R."/>
            <person name="Seaver E.C."/>
            <person name="Weisblat D.A."/>
            <person name="Putnam N.H."/>
            <person name="Rokhsar D.S."/>
        </authorList>
    </citation>
    <scope>NUCLEOTIDE SEQUENCE</scope>
    <source>
        <strain evidence="7 9">I ESC-2004</strain>
    </source>
</reference>
<evidence type="ECO:0000313" key="8">
    <source>
        <dbReference type="EnsemblMetazoa" id="CapteP167402"/>
    </source>
</evidence>
<dbReference type="Gene3D" id="3.10.310.20">
    <property type="entry name" value="DHHA2 domain"/>
    <property type="match status" value="1"/>
</dbReference>
<evidence type="ECO:0000256" key="2">
    <source>
        <dbReference type="ARBA" id="ARBA00010331"/>
    </source>
</evidence>
<dbReference type="InterPro" id="IPR001667">
    <property type="entry name" value="DDH_dom"/>
</dbReference>
<dbReference type="PANTHER" id="PTHR12112:SF39">
    <property type="entry name" value="EG:152A3.5 PROTEIN (FBGN0003116_PN PROTEIN)"/>
    <property type="match status" value="1"/>
</dbReference>